<dbReference type="Pfam" id="PF04998">
    <property type="entry name" value="RNA_pol_Rpb1_5"/>
    <property type="match status" value="1"/>
</dbReference>
<evidence type="ECO:0000256" key="11">
    <source>
        <dbReference type="ARBA" id="ARBA00023125"/>
    </source>
</evidence>
<dbReference type="EMBL" id="BEYU01000190">
    <property type="protein sequence ID" value="GBG34377.1"/>
    <property type="molecule type" value="Genomic_DNA"/>
</dbReference>
<dbReference type="CDD" id="cd02584">
    <property type="entry name" value="RNAP_II_Rpb1_C"/>
    <property type="match status" value="1"/>
</dbReference>
<keyword evidence="9" id="KW-0862">Zinc</keyword>
<feature type="domain" description="RNA polymerase N-terminal" evidence="16">
    <location>
        <begin position="223"/>
        <end position="525"/>
    </location>
</feature>
<dbReference type="InterPro" id="IPR000722">
    <property type="entry name" value="RNA_pol_asu"/>
</dbReference>
<dbReference type="Gene3D" id="4.10.860.120">
    <property type="entry name" value="RNA polymerase II, clamp domain"/>
    <property type="match status" value="1"/>
</dbReference>
<dbReference type="Gene3D" id="2.40.40.20">
    <property type="match status" value="1"/>
</dbReference>
<dbReference type="GO" id="GO:0005665">
    <property type="term" value="C:RNA polymerase II, core complex"/>
    <property type="evidence" value="ECO:0007669"/>
    <property type="project" value="TreeGrafter"/>
</dbReference>
<dbReference type="InParanoid" id="A0A2R5GU24"/>
<dbReference type="InterPro" id="IPR007081">
    <property type="entry name" value="RNA_pol_Rpb1_5"/>
</dbReference>
<feature type="compositionally biased region" description="Low complexity" evidence="15">
    <location>
        <begin position="1605"/>
        <end position="1626"/>
    </location>
</feature>
<dbReference type="Pfam" id="PF04990">
    <property type="entry name" value="RNA_pol_Rpb1_7"/>
    <property type="match status" value="1"/>
</dbReference>
<dbReference type="PANTHER" id="PTHR19376:SF37">
    <property type="entry name" value="DNA-DIRECTED RNA POLYMERASE II SUBUNIT RPB1"/>
    <property type="match status" value="1"/>
</dbReference>
<feature type="compositionally biased region" description="Low complexity" evidence="15">
    <location>
        <begin position="1637"/>
        <end position="1766"/>
    </location>
</feature>
<accession>A0A2R5GU24</accession>
<keyword evidence="8" id="KW-0677">Repeat</keyword>
<dbReference type="Pfam" id="PF04983">
    <property type="entry name" value="RNA_pol_Rpb1_3"/>
    <property type="match status" value="1"/>
</dbReference>
<dbReference type="InterPro" id="IPR007080">
    <property type="entry name" value="RNA_pol_Rpb1_1"/>
</dbReference>
<comment type="function">
    <text evidence="14">DNA-dependent RNA polymerase catalyzes the transcription of DNA into RNA using the four ribonucleoside triphosphates as substrates.</text>
</comment>
<dbReference type="InterPro" id="IPR038120">
    <property type="entry name" value="Rpb1_funnel_sf"/>
</dbReference>
<dbReference type="InterPro" id="IPR044893">
    <property type="entry name" value="RNA_pol_Rpb1_clamp_domain"/>
</dbReference>
<dbReference type="InterPro" id="IPR042102">
    <property type="entry name" value="RNA_pol_Rpb1_3_sf"/>
</dbReference>
<dbReference type="SMART" id="SM00663">
    <property type="entry name" value="RPOLA_N"/>
    <property type="match status" value="1"/>
</dbReference>
<comment type="subcellular location">
    <subcellularLocation>
        <location evidence="1">Nucleus</location>
    </subcellularLocation>
</comment>
<dbReference type="InterPro" id="IPR007083">
    <property type="entry name" value="RNA_pol_Rpb1_4"/>
</dbReference>
<protein>
    <recommendedName>
        <fullName evidence="14">DNA-directed RNA polymerase subunit</fullName>
        <ecNumber evidence="14">2.7.7.6</ecNumber>
    </recommendedName>
</protein>
<evidence type="ECO:0000256" key="7">
    <source>
        <dbReference type="ARBA" id="ARBA00022723"/>
    </source>
</evidence>
<dbReference type="FunFam" id="2.40.40.20:FF:000019">
    <property type="entry name" value="DNA-directed RNA polymerase II subunit RPB1"/>
    <property type="match status" value="1"/>
</dbReference>
<feature type="compositionally biased region" description="Polar residues" evidence="15">
    <location>
        <begin position="1589"/>
        <end position="1601"/>
    </location>
</feature>
<keyword evidence="3 14" id="KW-0240">DNA-directed RNA polymerase</keyword>
<dbReference type="FunCoup" id="A0A2R5GU24">
    <property type="interactions" value="345"/>
</dbReference>
<dbReference type="InterPro" id="IPR007075">
    <property type="entry name" value="RNA_pol_Rpb1_6"/>
</dbReference>
<keyword evidence="5 14" id="KW-0808">Transferase</keyword>
<comment type="catalytic activity">
    <reaction evidence="14">
        <text>RNA(n) + a ribonucleoside 5'-triphosphate = RNA(n+1) + diphosphate</text>
        <dbReference type="Rhea" id="RHEA:21248"/>
        <dbReference type="Rhea" id="RHEA-COMP:14527"/>
        <dbReference type="Rhea" id="RHEA-COMP:17342"/>
        <dbReference type="ChEBI" id="CHEBI:33019"/>
        <dbReference type="ChEBI" id="CHEBI:61557"/>
        <dbReference type="ChEBI" id="CHEBI:140395"/>
        <dbReference type="EC" id="2.7.7.6"/>
    </reaction>
</comment>
<dbReference type="SUPFAM" id="SSF64484">
    <property type="entry name" value="beta and beta-prime subunits of DNA dependent RNA-polymerase"/>
    <property type="match status" value="1"/>
</dbReference>
<dbReference type="Gene3D" id="1.10.132.30">
    <property type="match status" value="1"/>
</dbReference>
<dbReference type="Pfam" id="PF04992">
    <property type="entry name" value="RNA_pol_Rpb1_6"/>
    <property type="match status" value="1"/>
</dbReference>
<evidence type="ECO:0000256" key="10">
    <source>
        <dbReference type="ARBA" id="ARBA00022842"/>
    </source>
</evidence>
<dbReference type="InterPro" id="IPR006592">
    <property type="entry name" value="RNA_pol_N"/>
</dbReference>
<proteinExistence type="inferred from homology"/>
<dbReference type="InterPro" id="IPR007066">
    <property type="entry name" value="RNA_pol_Rpb1_3"/>
</dbReference>
<dbReference type="Pfam" id="PF04997">
    <property type="entry name" value="RNA_pol_Rpb1_1"/>
    <property type="match status" value="1"/>
</dbReference>
<feature type="region of interest" description="Disordered" evidence="15">
    <location>
        <begin position="1506"/>
        <end position="1528"/>
    </location>
</feature>
<feature type="region of interest" description="Disordered" evidence="15">
    <location>
        <begin position="1549"/>
        <end position="1798"/>
    </location>
</feature>
<feature type="region of interest" description="Disordered" evidence="15">
    <location>
        <begin position="50"/>
        <end position="75"/>
    </location>
</feature>
<dbReference type="Gene3D" id="3.30.1490.180">
    <property type="entry name" value="RNA polymerase ii"/>
    <property type="match status" value="1"/>
</dbReference>
<organism evidence="17 18">
    <name type="scientific">Hondaea fermentalgiana</name>
    <dbReference type="NCBI Taxonomy" id="2315210"/>
    <lineage>
        <taxon>Eukaryota</taxon>
        <taxon>Sar</taxon>
        <taxon>Stramenopiles</taxon>
        <taxon>Bigyra</taxon>
        <taxon>Labyrinthulomycetes</taxon>
        <taxon>Thraustochytrida</taxon>
        <taxon>Thraustochytriidae</taxon>
        <taxon>Hondaea</taxon>
    </lineage>
</organism>
<dbReference type="Pfam" id="PF00623">
    <property type="entry name" value="RNA_pol_Rpb1_2"/>
    <property type="match status" value="1"/>
</dbReference>
<evidence type="ECO:0000256" key="9">
    <source>
        <dbReference type="ARBA" id="ARBA00022833"/>
    </source>
</evidence>
<evidence type="ECO:0000256" key="14">
    <source>
        <dbReference type="RuleBase" id="RU004279"/>
    </source>
</evidence>
<gene>
    <name evidence="17" type="ORF">FCC1311_106012</name>
</gene>
<dbReference type="CDD" id="cd02733">
    <property type="entry name" value="RNAP_II_RPB1_N"/>
    <property type="match status" value="1"/>
</dbReference>
<dbReference type="PANTHER" id="PTHR19376">
    <property type="entry name" value="DNA-DIRECTED RNA POLYMERASE"/>
    <property type="match status" value="1"/>
</dbReference>
<sequence length="1798" mass="196594">MSTAHMFPFSSVPWKRIDRVQFSVMSPEELKGYSVTQKLVVRNERPIPAGVTSHETYRDGEPVRGGVNDPRMGSAVGDNNHPGYFGHIELARPVYHVGFLNTVLAILRCVSFYDGGVLFTRDEDVVAWDKLQLLEGKNRLGALSKMSVRFTTCPRSNLPQPRYRKDGLRIVMNFGEKTNKEQIPGTGETQQVLTAAQALEILKKISDEDARILGLNPKWCHPSWLILQVLPVPPPQVRPSVSMGGAARCEDDLTHKLSDIVKANLAVLHCERNGDADHVLEQYIKVLQYHCATFVDNQLPYQAQASQKSGKPLKTLRQRLVGKEGRVRGNLMGKRVDFSARTVITADPNLSIDQVGVPRSIALNLTVPERVTAFNLERLKNLVRNGPDKHPGARYIINDQGLKMDLRYSDPNEVMLKKGWIVERHLANDDVVLFNRQPSLHKMSIMGHRVRVMYWSTFRMNLSVTSPYNADFDGDEMNLHVPQGLTARAEAETNMMVNKVIVSPQSNRPVMGIVQDSLLSSWRMTRRDIFLNQNELFNLLMWVEDFDGNVPIPAVMVPDKTRAGSYHALWTGKQVFSSIVPAGINLSAKANGHDKSEKFPRDLNPEDTAVLIQNGEIITGIIDKSTLGAKQGGLIHTCFNEMGPEVTRVLMNQIQKLSNHFILHHGFTVGVGDTVADDATLAKVRDVLEAAKLKVADLVKQGQRGMLKVQPGRTMQESFEDHVNICLNEARDNAGKESVKSLTAENNFKATVTSGSKGSFINISQIMGCVGQQNVEGQRIPFGFRYRTLPHFYKDDLGPESRGFVENSYLKGLSPQEFYFHAMGGREGLIDTACKTAETGYIQRRLVKALEDLSVRYDGTVRNGRGDIIQFLYGEDGMDGAFVETQVFDLLRKSKREFEETYVYRVDDADFGMFRGKQYLMPNILHKLRHNPEAMQILNEEAEQLRRDQALLRLVASEREPGGVMSVEDKLHLPVNIARMIWNVSHTYRIDKNRTSDLDPCDIVHEVSALCDRLVVVLGEDPLSREAQDNATKLIKILIRSSLASKVILVRHRLTKDAFKSLIGQIESRFFKSMVNPGEMCGVLAAQSIGEPATQMTLNTFHFAGVSAKNVTLGVPRLKEVINGAKNVKTPSVTVYLDEEHRNTEARASEVMSRLEFTRLRELAVETSIIFDPKPEETVVEEDYSFVSGYWEIEDGEDNVRQDQLSPWLLRIVAEKKIMRFKKISNSELIKTIHADFGDTLHCIANDDNSDECVVHIRVVRDNVGGAAPGKEGEGAGGEDGEAQAQVVEDEKLYGMDEFIFLRRLETELLDNLRLRGIPNIKKCFVREFDKAKGWDPETGAEYDKKEWVLDTDGTNLLAILAQPGVDHKRTVSNHCIEIWQVLGAEALRRSLLNEIRAVISFDGSYVNYRHLSMLVDVMAARGELQPVTRHGINRNGSGPLQRCSFEETVELLMDAAAFSECDPLAAVSENIMLGQLAPIGTGAFDLYIDEEMLKDAIEVDAEEELAQEAARDPHLGPSNAMATPLAGAFSPTMSPGAYAPFSPAGDAGFSPGPGGGPASPAFTPSSPYSPASPAYQPQSPAAGASPSYNRMSSAGAQSPGYNAGGAFSPSSPAYSPASPGYNPSSPTSPMYGSGNAASPGYSPSSPAAAYSPSSPAAAYSPSSPAAAYSPSSPAAAYSPSSPAAAYSPSSPAAAYSPSSPAQAYSPSSPAQAYSPSSPAQAYSPSSPAQAYSPSSPAQAYSPSSPAAAYSPASPAYSPSSPAAGPMGRGDHGAAYSPASPAYSPASPAYSPSSPAAE</sequence>
<dbReference type="FunFam" id="1.10.150.390:FF:000001">
    <property type="entry name" value="DNA-directed RNA polymerase subunit"/>
    <property type="match status" value="1"/>
</dbReference>
<keyword evidence="11" id="KW-0238">DNA-binding</keyword>
<evidence type="ECO:0000256" key="5">
    <source>
        <dbReference type="ARBA" id="ARBA00022679"/>
    </source>
</evidence>
<keyword evidence="6 14" id="KW-0548">Nucleotidyltransferase</keyword>
<dbReference type="NCBIfam" id="NF006336">
    <property type="entry name" value="PRK08566.1"/>
    <property type="match status" value="1"/>
</dbReference>
<evidence type="ECO:0000256" key="3">
    <source>
        <dbReference type="ARBA" id="ARBA00022478"/>
    </source>
</evidence>
<keyword evidence="12 14" id="KW-0804">Transcription</keyword>
<reference evidence="17 18" key="1">
    <citation type="submission" date="2017-12" db="EMBL/GenBank/DDBJ databases">
        <title>Sequencing, de novo assembly and annotation of complete genome of a new Thraustochytrid species, strain FCC1311.</title>
        <authorList>
            <person name="Sedici K."/>
            <person name="Godart F."/>
            <person name="Aiese Cigliano R."/>
            <person name="Sanseverino W."/>
            <person name="Barakat M."/>
            <person name="Ortet P."/>
            <person name="Marechal E."/>
            <person name="Cagnac O."/>
            <person name="Amato A."/>
        </authorList>
    </citation>
    <scope>NUCLEOTIDE SEQUENCE [LARGE SCALE GENOMIC DNA]</scope>
</reference>
<name>A0A2R5GU24_9STRA</name>
<keyword evidence="4" id="KW-0597">Phosphoprotein</keyword>
<dbReference type="OrthoDB" id="270392at2759"/>
<evidence type="ECO:0000256" key="15">
    <source>
        <dbReference type="SAM" id="MobiDB-lite"/>
    </source>
</evidence>
<dbReference type="Proteomes" id="UP000241890">
    <property type="component" value="Unassembled WGS sequence"/>
</dbReference>
<dbReference type="InterPro" id="IPR038593">
    <property type="entry name" value="RNA_pol_Rpb1_7_sf"/>
</dbReference>
<dbReference type="FunFam" id="1.10.132.30:FF:000001">
    <property type="entry name" value="DNA-directed RNA polymerase subunit"/>
    <property type="match status" value="1"/>
</dbReference>
<evidence type="ECO:0000256" key="6">
    <source>
        <dbReference type="ARBA" id="ARBA00022695"/>
    </source>
</evidence>
<dbReference type="GO" id="GO:0003899">
    <property type="term" value="F:DNA-directed RNA polymerase activity"/>
    <property type="evidence" value="ECO:0007669"/>
    <property type="project" value="UniProtKB-EC"/>
</dbReference>
<keyword evidence="10" id="KW-0460">Magnesium</keyword>
<dbReference type="Gene3D" id="1.10.274.100">
    <property type="entry name" value="RNA polymerase Rpb1, domain 3"/>
    <property type="match status" value="1"/>
</dbReference>
<dbReference type="GO" id="GO:0046872">
    <property type="term" value="F:metal ion binding"/>
    <property type="evidence" value="ECO:0007669"/>
    <property type="project" value="UniProtKB-KW"/>
</dbReference>
<dbReference type="GO" id="GO:0006366">
    <property type="term" value="P:transcription by RNA polymerase II"/>
    <property type="evidence" value="ECO:0007669"/>
    <property type="project" value="InterPro"/>
</dbReference>
<comment type="caution">
    <text evidence="17">The sequence shown here is derived from an EMBL/GenBank/DDBJ whole genome shotgun (WGS) entry which is preliminary data.</text>
</comment>
<evidence type="ECO:0000256" key="8">
    <source>
        <dbReference type="ARBA" id="ARBA00022737"/>
    </source>
</evidence>
<evidence type="ECO:0000256" key="4">
    <source>
        <dbReference type="ARBA" id="ARBA00022553"/>
    </source>
</evidence>
<evidence type="ECO:0000256" key="1">
    <source>
        <dbReference type="ARBA" id="ARBA00004123"/>
    </source>
</evidence>
<dbReference type="GO" id="GO:0003677">
    <property type="term" value="F:DNA binding"/>
    <property type="evidence" value="ECO:0007669"/>
    <property type="project" value="UniProtKB-KW"/>
</dbReference>
<dbReference type="FunFam" id="1.10.274.100:FF:000001">
    <property type="entry name" value="DNA-directed RNA polymerase subunit"/>
    <property type="match status" value="1"/>
</dbReference>
<keyword evidence="13" id="KW-0539">Nucleus</keyword>
<dbReference type="InterPro" id="IPR007073">
    <property type="entry name" value="RNA_pol_Rpb1_7"/>
</dbReference>
<comment type="similarity">
    <text evidence="2 14">Belongs to the RNA polymerase beta' chain family.</text>
</comment>
<dbReference type="InterPro" id="IPR000684">
    <property type="entry name" value="RNA_pol_II_repeat_euk"/>
</dbReference>
<evidence type="ECO:0000313" key="18">
    <source>
        <dbReference type="Proteomes" id="UP000241890"/>
    </source>
</evidence>
<evidence type="ECO:0000313" key="17">
    <source>
        <dbReference type="EMBL" id="GBG34377.1"/>
    </source>
</evidence>
<keyword evidence="18" id="KW-1185">Reference proteome</keyword>
<dbReference type="Gene3D" id="6.10.250.2940">
    <property type="match status" value="1"/>
</dbReference>
<dbReference type="Pfam" id="PF05000">
    <property type="entry name" value="RNA_pol_Rpb1_4"/>
    <property type="match status" value="1"/>
</dbReference>
<evidence type="ECO:0000259" key="16">
    <source>
        <dbReference type="SMART" id="SM00663"/>
    </source>
</evidence>
<feature type="compositionally biased region" description="Low complexity" evidence="15">
    <location>
        <begin position="1559"/>
        <end position="1588"/>
    </location>
</feature>
<dbReference type="InterPro" id="IPR045867">
    <property type="entry name" value="DNA-dir_RpoC_beta_prime"/>
</dbReference>
<dbReference type="Gene3D" id="1.10.150.390">
    <property type="match status" value="1"/>
</dbReference>
<evidence type="ECO:0000256" key="12">
    <source>
        <dbReference type="ARBA" id="ARBA00023163"/>
    </source>
</evidence>
<dbReference type="EC" id="2.7.7.6" evidence="14"/>
<evidence type="ECO:0000256" key="2">
    <source>
        <dbReference type="ARBA" id="ARBA00006460"/>
    </source>
</evidence>
<dbReference type="PROSITE" id="PS00115">
    <property type="entry name" value="RNA_POL_II_REPEAT"/>
    <property type="match status" value="1"/>
</dbReference>
<evidence type="ECO:0000256" key="13">
    <source>
        <dbReference type="ARBA" id="ARBA00023242"/>
    </source>
</evidence>
<keyword evidence="7" id="KW-0479">Metal-binding</keyword>
<dbReference type="Gene3D" id="6.20.50.80">
    <property type="match status" value="1"/>
</dbReference>
<dbReference type="Gene3D" id="3.30.1360.140">
    <property type="match status" value="1"/>
</dbReference>
<feature type="compositionally biased region" description="Low complexity" evidence="15">
    <location>
        <begin position="1774"/>
        <end position="1798"/>
    </location>
</feature>